<name>F0M4M0_PSEPM</name>
<dbReference type="InterPro" id="IPR014710">
    <property type="entry name" value="RmlC-like_jellyroll"/>
</dbReference>
<protein>
    <submittedName>
        <fullName evidence="3">Cupin domain-containing protein</fullName>
    </submittedName>
</protein>
<dbReference type="PANTHER" id="PTHR35848">
    <property type="entry name" value="OXALATE-BINDING PROTEIN"/>
    <property type="match status" value="1"/>
</dbReference>
<dbReference type="Pfam" id="PF07883">
    <property type="entry name" value="Cupin_2"/>
    <property type="match status" value="1"/>
</dbReference>
<sequence length="136" mass="15104">MLERAGTRAFRYNLHEGSPLQMQWLFFGQSELPVAVQIWELPPGGFEGMHSHGEPGRPLEEIYVVTEGTGQMTVDDEIYSLAAGDAVMAKVGTRHDLRNTGKGPLKVLVVWGEPRPIDYSDFGSAKMAREARTDFP</sequence>
<dbReference type="PANTHER" id="PTHR35848:SF6">
    <property type="entry name" value="CUPIN TYPE-2 DOMAIN-CONTAINING PROTEIN"/>
    <property type="match status" value="1"/>
</dbReference>
<evidence type="ECO:0000313" key="4">
    <source>
        <dbReference type="Proteomes" id="UP000008639"/>
    </source>
</evidence>
<dbReference type="STRING" id="930171.Asphe3_34650"/>
<dbReference type="RefSeq" id="WP_013602455.1">
    <property type="nucleotide sequence ID" value="NC_015145.1"/>
</dbReference>
<reference evidence="3 4" key="1">
    <citation type="journal article" date="2011" name="Stand. Genomic Sci.">
        <title>Complete genome sequence of Arthrobacter phenanthrenivorans type strain (Sphe3).</title>
        <authorList>
            <person name="Kallimanis A."/>
            <person name="Labutti K.M."/>
            <person name="Lapidus A."/>
            <person name="Clum A."/>
            <person name="Lykidis A."/>
            <person name="Mavromatis K."/>
            <person name="Pagani I."/>
            <person name="Liolios K."/>
            <person name="Ivanova N."/>
            <person name="Goodwin L."/>
            <person name="Pitluck S."/>
            <person name="Chen A."/>
            <person name="Palaniappan K."/>
            <person name="Markowitz V."/>
            <person name="Bristow J."/>
            <person name="Velentzas A.D."/>
            <person name="Perisynakis A."/>
            <person name="Ouzounis C.C."/>
            <person name="Kyrpides N.C."/>
            <person name="Koukkou A.I."/>
            <person name="Drainas C."/>
        </authorList>
    </citation>
    <scope>NUCLEOTIDE SEQUENCE [LARGE SCALE GENOMIC DNA]</scope>
    <source>
        <strain evidence="4">DSM 18606 / JCM 16027 / LMG 23796 / Sphe3</strain>
    </source>
</reference>
<dbReference type="Gene3D" id="2.60.120.10">
    <property type="entry name" value="Jelly Rolls"/>
    <property type="match status" value="1"/>
</dbReference>
<dbReference type="InterPro" id="IPR013096">
    <property type="entry name" value="Cupin_2"/>
</dbReference>
<feature type="domain" description="Cupin type-2" evidence="2">
    <location>
        <begin position="38"/>
        <end position="111"/>
    </location>
</feature>
<accession>F0M4M0</accession>
<evidence type="ECO:0000256" key="1">
    <source>
        <dbReference type="ARBA" id="ARBA00022723"/>
    </source>
</evidence>
<evidence type="ECO:0000259" key="2">
    <source>
        <dbReference type="Pfam" id="PF07883"/>
    </source>
</evidence>
<dbReference type="InterPro" id="IPR051610">
    <property type="entry name" value="GPI/OXD"/>
</dbReference>
<dbReference type="AlphaFoldDB" id="F0M4M0"/>
<dbReference type="OrthoDB" id="3231985at2"/>
<dbReference type="Proteomes" id="UP000008639">
    <property type="component" value="Chromosome"/>
</dbReference>
<keyword evidence="1" id="KW-0479">Metal-binding</keyword>
<organism evidence="3 4">
    <name type="scientific">Pseudarthrobacter phenanthrenivorans (strain DSM 18606 / JCM 16027 / LMG 23796 / Sphe3)</name>
    <name type="common">Arthrobacter phenanthrenivorans</name>
    <dbReference type="NCBI Taxonomy" id="930171"/>
    <lineage>
        <taxon>Bacteria</taxon>
        <taxon>Bacillati</taxon>
        <taxon>Actinomycetota</taxon>
        <taxon>Actinomycetes</taxon>
        <taxon>Micrococcales</taxon>
        <taxon>Micrococcaceae</taxon>
        <taxon>Pseudarthrobacter</taxon>
    </lineage>
</organism>
<proteinExistence type="predicted"/>
<evidence type="ECO:0000313" key="3">
    <source>
        <dbReference type="EMBL" id="ADX74567.1"/>
    </source>
</evidence>
<gene>
    <name evidence="3" type="ordered locus">Asphe3_34650</name>
</gene>
<dbReference type="KEGG" id="apn:Asphe3_34650"/>
<dbReference type="SUPFAM" id="SSF51182">
    <property type="entry name" value="RmlC-like cupins"/>
    <property type="match status" value="1"/>
</dbReference>
<dbReference type="HOGENOM" id="CLU_1871144_0_0_11"/>
<dbReference type="GO" id="GO:0046872">
    <property type="term" value="F:metal ion binding"/>
    <property type="evidence" value="ECO:0007669"/>
    <property type="project" value="UniProtKB-KW"/>
</dbReference>
<dbReference type="EMBL" id="CP002379">
    <property type="protein sequence ID" value="ADX74567.1"/>
    <property type="molecule type" value="Genomic_DNA"/>
</dbReference>
<dbReference type="eggNOG" id="COG0662">
    <property type="taxonomic scope" value="Bacteria"/>
</dbReference>
<dbReference type="InterPro" id="IPR011051">
    <property type="entry name" value="RmlC_Cupin_sf"/>
</dbReference>